<dbReference type="InterPro" id="IPR049578">
    <property type="entry name" value="CAXIP1-like_GIY-YIG_dom"/>
</dbReference>
<reference evidence="2" key="1">
    <citation type="submission" date="2024-02" db="EMBL/GenBank/DDBJ databases">
        <authorList>
            <consortium name="ELIXIR-Norway"/>
            <consortium name="Elixir Norway"/>
        </authorList>
    </citation>
    <scope>NUCLEOTIDE SEQUENCE</scope>
</reference>
<organism evidence="2 3">
    <name type="scientific">Sphagnum troendelagicum</name>
    <dbReference type="NCBI Taxonomy" id="128251"/>
    <lineage>
        <taxon>Eukaryota</taxon>
        <taxon>Viridiplantae</taxon>
        <taxon>Streptophyta</taxon>
        <taxon>Embryophyta</taxon>
        <taxon>Bryophyta</taxon>
        <taxon>Sphagnophytina</taxon>
        <taxon>Sphagnopsida</taxon>
        <taxon>Sphagnales</taxon>
        <taxon>Sphagnaceae</taxon>
        <taxon>Sphagnum</taxon>
    </lineage>
</organism>
<dbReference type="CDD" id="cd10450">
    <property type="entry name" value="GIY-YIG_AtGrxS16_like"/>
    <property type="match status" value="1"/>
</dbReference>
<accession>A0ABP0UWM2</accession>
<gene>
    <name evidence="2" type="ORF">CSSPTR1EN2_LOCUS20264</name>
</gene>
<name>A0ABP0UWM2_9BRYO</name>
<sequence length="427" mass="47963">MQASFAALSERGFSTRISEATSFCCLDHVRAAPASCRVVVMSALCNGLVHRTKLESSFLSASSRAFLRSARPSWSRRLSSGSRKLCVVVATAATEIGTLPSLNDLPLINYISQTGRIQPPVEAKTAASIFAVYDKNKKIQYIGFSKDVRNSLRTLMGRRPELCHYYKLYNLQTLDQEKMLAVRKQWMSELGLSPPGNSDPVQRNQWEQPGDAGSISERGKSAAATAKAKSFLQIMKDRGLTEEMVYNPELLQTGKCDVLPSEEQSSEEIAEAEKTLAEAAARRKSIVVATPAGDEVAFEVFYENKIKTNGGWMYDILVSKDDKETRHRVVCGRIYPEAVNMPEDIFLERVFAFLLHKKVQRHTEGLLTEEFPINYFSVSEVSQRYDDFKDWFTAELPDSYWRFNKIHSYGAEKPPLLGPAFNALHES</sequence>
<evidence type="ECO:0000313" key="2">
    <source>
        <dbReference type="EMBL" id="CAK9231085.1"/>
    </source>
</evidence>
<feature type="compositionally biased region" description="Polar residues" evidence="1">
    <location>
        <begin position="195"/>
        <end position="207"/>
    </location>
</feature>
<feature type="region of interest" description="Disordered" evidence="1">
    <location>
        <begin position="191"/>
        <end position="219"/>
    </location>
</feature>
<evidence type="ECO:0000313" key="3">
    <source>
        <dbReference type="Proteomes" id="UP001497512"/>
    </source>
</evidence>
<keyword evidence="3" id="KW-1185">Reference proteome</keyword>
<dbReference type="EMBL" id="OZ019899">
    <property type="protein sequence ID" value="CAK9231085.1"/>
    <property type="molecule type" value="Genomic_DNA"/>
</dbReference>
<evidence type="ECO:0000256" key="1">
    <source>
        <dbReference type="SAM" id="MobiDB-lite"/>
    </source>
</evidence>
<protein>
    <recommendedName>
        <fullName evidence="4">GIY-YIG homing endonuclease</fullName>
    </recommendedName>
</protein>
<dbReference type="Proteomes" id="UP001497512">
    <property type="component" value="Chromosome 7"/>
</dbReference>
<evidence type="ECO:0008006" key="4">
    <source>
        <dbReference type="Google" id="ProtNLM"/>
    </source>
</evidence>
<proteinExistence type="predicted"/>